<dbReference type="Gene3D" id="3.40.33.10">
    <property type="entry name" value="CAP"/>
    <property type="match status" value="1"/>
</dbReference>
<proteinExistence type="predicted"/>
<reference evidence="3" key="2">
    <citation type="submission" date="2010-04" db="EMBL/GenBank/DDBJ databases">
        <authorList>
            <person name="Buell R."/>
            <person name="Hamilton J."/>
            <person name="Hostetler J."/>
        </authorList>
    </citation>
    <scope>NUCLEOTIDE SEQUENCE [LARGE SCALE GENOMIC DNA]</scope>
    <source>
        <strain evidence="3">DAOM:BR144</strain>
    </source>
</reference>
<dbReference type="CDD" id="cd05379">
    <property type="entry name" value="CAP_bacterial"/>
    <property type="match status" value="1"/>
</dbReference>
<sequence length="145" mass="16199">MLTALCNTVLRNCAKLQKPTRWIWPLNYFSNTESDNSTAAQRVLVQGLQYSSMAENITAGQTTIANIVGSWMNSAGHRANILGNYKLFGARYTYNSSSSYGHYWTQTFGTASSRSVHNPKGRSDFRSDLPINSFKYPSTDHTSID</sequence>
<evidence type="ECO:0000259" key="1">
    <source>
        <dbReference type="Pfam" id="PF00188"/>
    </source>
</evidence>
<reference evidence="3" key="1">
    <citation type="journal article" date="2010" name="Genome Biol.">
        <title>Genome sequence of the necrotrophic plant pathogen Pythium ultimum reveals original pathogenicity mechanisms and effector repertoire.</title>
        <authorList>
            <person name="Levesque C.A."/>
            <person name="Brouwer H."/>
            <person name="Cano L."/>
            <person name="Hamilton J.P."/>
            <person name="Holt C."/>
            <person name="Huitema E."/>
            <person name="Raffaele S."/>
            <person name="Robideau G.P."/>
            <person name="Thines M."/>
            <person name="Win J."/>
            <person name="Zerillo M.M."/>
            <person name="Beakes G.W."/>
            <person name="Boore J.L."/>
            <person name="Busam D."/>
            <person name="Dumas B."/>
            <person name="Ferriera S."/>
            <person name="Fuerstenberg S.I."/>
            <person name="Gachon C.M."/>
            <person name="Gaulin E."/>
            <person name="Govers F."/>
            <person name="Grenville-Briggs L."/>
            <person name="Horner N."/>
            <person name="Hostetler J."/>
            <person name="Jiang R.H."/>
            <person name="Johnson J."/>
            <person name="Krajaejun T."/>
            <person name="Lin H."/>
            <person name="Meijer H.J."/>
            <person name="Moore B."/>
            <person name="Morris P."/>
            <person name="Phuntmart V."/>
            <person name="Puiu D."/>
            <person name="Shetty J."/>
            <person name="Stajich J.E."/>
            <person name="Tripathy S."/>
            <person name="Wawra S."/>
            <person name="van West P."/>
            <person name="Whitty B.R."/>
            <person name="Coutinho P.M."/>
            <person name="Henrissat B."/>
            <person name="Martin F."/>
            <person name="Thomas P.D."/>
            <person name="Tyler B.M."/>
            <person name="De Vries R.P."/>
            <person name="Kamoun S."/>
            <person name="Yandell M."/>
            <person name="Tisserat N."/>
            <person name="Buell C.R."/>
        </authorList>
    </citation>
    <scope>NUCLEOTIDE SEQUENCE</scope>
    <source>
        <strain evidence="3">DAOM:BR144</strain>
    </source>
</reference>
<evidence type="ECO:0000313" key="3">
    <source>
        <dbReference type="Proteomes" id="UP000019132"/>
    </source>
</evidence>
<evidence type="ECO:0000313" key="2">
    <source>
        <dbReference type="EnsemblProtists" id="PYU1_T004605"/>
    </source>
</evidence>
<dbReference type="AlphaFoldDB" id="K3WI13"/>
<dbReference type="EnsemblProtists" id="PYU1_T004605">
    <property type="protein sequence ID" value="PYU1_T004605"/>
    <property type="gene ID" value="PYU1_G004594"/>
</dbReference>
<dbReference type="STRING" id="431595.K3WI13"/>
<dbReference type="InParanoid" id="K3WI13"/>
<dbReference type="Pfam" id="PF00188">
    <property type="entry name" value="CAP"/>
    <property type="match status" value="1"/>
</dbReference>
<organism evidence="2 3">
    <name type="scientific">Globisporangium ultimum (strain ATCC 200006 / CBS 805.95 / DAOM BR144)</name>
    <name type="common">Pythium ultimum</name>
    <dbReference type="NCBI Taxonomy" id="431595"/>
    <lineage>
        <taxon>Eukaryota</taxon>
        <taxon>Sar</taxon>
        <taxon>Stramenopiles</taxon>
        <taxon>Oomycota</taxon>
        <taxon>Peronosporomycetes</taxon>
        <taxon>Pythiales</taxon>
        <taxon>Pythiaceae</taxon>
        <taxon>Globisporangium</taxon>
    </lineage>
</organism>
<feature type="domain" description="SCP" evidence="1">
    <location>
        <begin position="28"/>
        <end position="108"/>
    </location>
</feature>
<keyword evidence="3" id="KW-1185">Reference proteome</keyword>
<dbReference type="PANTHER" id="PTHR31157:SF1">
    <property type="entry name" value="SCP DOMAIN-CONTAINING PROTEIN"/>
    <property type="match status" value="1"/>
</dbReference>
<dbReference type="PANTHER" id="PTHR31157">
    <property type="entry name" value="SCP DOMAIN-CONTAINING PROTEIN"/>
    <property type="match status" value="1"/>
</dbReference>
<dbReference type="EMBL" id="GL376631">
    <property type="status" value="NOT_ANNOTATED_CDS"/>
    <property type="molecule type" value="Genomic_DNA"/>
</dbReference>
<name>K3WI13_GLOUD</name>
<dbReference type="HOGENOM" id="CLU_1790795_0_0_1"/>
<dbReference type="Proteomes" id="UP000019132">
    <property type="component" value="Unassembled WGS sequence"/>
</dbReference>
<protein>
    <recommendedName>
        <fullName evidence="1">SCP domain-containing protein</fullName>
    </recommendedName>
</protein>
<dbReference type="InterPro" id="IPR014044">
    <property type="entry name" value="CAP_dom"/>
</dbReference>
<dbReference type="InterPro" id="IPR035940">
    <property type="entry name" value="CAP_sf"/>
</dbReference>
<dbReference type="VEuPathDB" id="FungiDB:PYU1_G004594"/>
<reference evidence="2" key="3">
    <citation type="submission" date="2015-02" db="UniProtKB">
        <authorList>
            <consortium name="EnsemblProtists"/>
        </authorList>
    </citation>
    <scope>IDENTIFICATION</scope>
    <source>
        <strain evidence="2">DAOM BR144</strain>
    </source>
</reference>
<accession>K3WI13</accession>